<evidence type="ECO:0000313" key="4">
    <source>
        <dbReference type="Proteomes" id="UP000054144"/>
    </source>
</evidence>
<dbReference type="AlphaFoldDB" id="A0A0D7AIH8"/>
<dbReference type="GO" id="GO:0035838">
    <property type="term" value="C:growing cell tip"/>
    <property type="evidence" value="ECO:0007669"/>
    <property type="project" value="TreeGrafter"/>
</dbReference>
<dbReference type="InterPro" id="IPR051380">
    <property type="entry name" value="pH-response_reg_palI/RIM9"/>
</dbReference>
<gene>
    <name evidence="3" type="ORF">FISHEDRAFT_15632</name>
</gene>
<evidence type="ECO:0000313" key="3">
    <source>
        <dbReference type="EMBL" id="KIY50653.1"/>
    </source>
</evidence>
<dbReference type="Proteomes" id="UP000054144">
    <property type="component" value="Unassembled WGS sequence"/>
</dbReference>
<feature type="transmembrane region" description="Helical" evidence="2">
    <location>
        <begin position="12"/>
        <end position="37"/>
    </location>
</feature>
<feature type="transmembrane region" description="Helical" evidence="2">
    <location>
        <begin position="134"/>
        <end position="158"/>
    </location>
</feature>
<dbReference type="EMBL" id="KN881675">
    <property type="protein sequence ID" value="KIY50653.1"/>
    <property type="molecule type" value="Genomic_DNA"/>
</dbReference>
<organism evidence="3 4">
    <name type="scientific">Fistulina hepatica ATCC 64428</name>
    <dbReference type="NCBI Taxonomy" id="1128425"/>
    <lineage>
        <taxon>Eukaryota</taxon>
        <taxon>Fungi</taxon>
        <taxon>Dikarya</taxon>
        <taxon>Basidiomycota</taxon>
        <taxon>Agaricomycotina</taxon>
        <taxon>Agaricomycetes</taxon>
        <taxon>Agaricomycetidae</taxon>
        <taxon>Agaricales</taxon>
        <taxon>Fistulinaceae</taxon>
        <taxon>Fistulina</taxon>
    </lineage>
</organism>
<keyword evidence="2" id="KW-0812">Transmembrane</keyword>
<dbReference type="Pfam" id="PF06687">
    <property type="entry name" value="SUR7"/>
    <property type="match status" value="1"/>
</dbReference>
<sequence>MGLLRPATPGFIVTLVATILLALVSFCVPIIKSIYFLKASISVDSYSGNITFGTLGYCLYLSNGTTCSKPAVGYELDVDSLLGDDTSIDIPQVVVKWLTYALVLHIVAFAFAAGSAFFGLLAHVREMAMTCCSTCISGFAAAIALVAFIFDIVLFYVTKARVDSIGTATIGSAIWLTLAAWVLLFFSGCFYTIGRCCMRGRPSRGGNKWDTRKADPNSDEERLRLDAVKAEADRKARQNQKEVGLPAFHERVPLTARVDGDAVYSDDPLSSQAQNAQGGYTGGYVQAPLGTRAVDDYYNPTDVQRGNSTGVTYPPQAQVTYNAPNTTPLPLMPTSQYNAGPAQSAPRRQASAAASSVYSTNSYNAPQTTSPPLMPTSQYNAGPAQSYATPMADYGQTQSGTPCMSFYASHDRDYSTYDPYNQQAYNSSNTYAQPAATADPYASQQSNAYATNADTAYYTASTSPPHEAEQSYTLNGDGYHQSSGAYGASTSRP</sequence>
<feature type="transmembrane region" description="Helical" evidence="2">
    <location>
        <begin position="97"/>
        <end position="122"/>
    </location>
</feature>
<feature type="compositionally biased region" description="Polar residues" evidence="1">
    <location>
        <begin position="357"/>
        <end position="380"/>
    </location>
</feature>
<dbReference type="PANTHER" id="PTHR28013:SF4">
    <property type="entry name" value="MARVEL DOMAIN-CONTAINING PROTEIN"/>
    <property type="match status" value="1"/>
</dbReference>
<evidence type="ECO:0000256" key="2">
    <source>
        <dbReference type="SAM" id="Phobius"/>
    </source>
</evidence>
<feature type="non-terminal residue" evidence="3">
    <location>
        <position position="493"/>
    </location>
</feature>
<protein>
    <submittedName>
        <fullName evidence="3">Pali-domain-containing protein</fullName>
    </submittedName>
</protein>
<accession>A0A0D7AIH8</accession>
<reference evidence="3 4" key="1">
    <citation type="journal article" date="2015" name="Fungal Genet. Biol.">
        <title>Evolution of novel wood decay mechanisms in Agaricales revealed by the genome sequences of Fistulina hepatica and Cylindrobasidium torrendii.</title>
        <authorList>
            <person name="Floudas D."/>
            <person name="Held B.W."/>
            <person name="Riley R."/>
            <person name="Nagy L.G."/>
            <person name="Koehler G."/>
            <person name="Ransdell A.S."/>
            <person name="Younus H."/>
            <person name="Chow J."/>
            <person name="Chiniquy J."/>
            <person name="Lipzen A."/>
            <person name="Tritt A."/>
            <person name="Sun H."/>
            <person name="Haridas S."/>
            <person name="LaButti K."/>
            <person name="Ohm R.A."/>
            <person name="Kues U."/>
            <person name="Blanchette R.A."/>
            <person name="Grigoriev I.V."/>
            <person name="Minto R.E."/>
            <person name="Hibbett D.S."/>
        </authorList>
    </citation>
    <scope>NUCLEOTIDE SEQUENCE [LARGE SCALE GENOMIC DNA]</scope>
    <source>
        <strain evidence="3 4">ATCC 64428</strain>
    </source>
</reference>
<name>A0A0D7AIH8_9AGAR</name>
<dbReference type="OrthoDB" id="3365245at2759"/>
<dbReference type="InterPro" id="IPR009571">
    <property type="entry name" value="SUR7/Rim9-like_fungi"/>
</dbReference>
<dbReference type="PANTHER" id="PTHR28013">
    <property type="entry name" value="PROTEIN DCV1-RELATED"/>
    <property type="match status" value="1"/>
</dbReference>
<proteinExistence type="predicted"/>
<evidence type="ECO:0000256" key="1">
    <source>
        <dbReference type="SAM" id="MobiDB-lite"/>
    </source>
</evidence>
<keyword evidence="2" id="KW-0472">Membrane</keyword>
<feature type="compositionally biased region" description="Low complexity" evidence="1">
    <location>
        <begin position="341"/>
        <end position="356"/>
    </location>
</feature>
<keyword evidence="2" id="KW-1133">Transmembrane helix</keyword>
<keyword evidence="4" id="KW-1185">Reference proteome</keyword>
<feature type="region of interest" description="Disordered" evidence="1">
    <location>
        <begin position="458"/>
        <end position="493"/>
    </location>
</feature>
<feature type="compositionally biased region" description="Polar residues" evidence="1">
    <location>
        <begin position="470"/>
        <end position="493"/>
    </location>
</feature>
<feature type="region of interest" description="Disordered" evidence="1">
    <location>
        <begin position="337"/>
        <end position="384"/>
    </location>
</feature>
<dbReference type="GO" id="GO:0032153">
    <property type="term" value="C:cell division site"/>
    <property type="evidence" value="ECO:0007669"/>
    <property type="project" value="TreeGrafter"/>
</dbReference>
<dbReference type="GO" id="GO:0005886">
    <property type="term" value="C:plasma membrane"/>
    <property type="evidence" value="ECO:0007669"/>
    <property type="project" value="InterPro"/>
</dbReference>
<feature type="transmembrane region" description="Helical" evidence="2">
    <location>
        <begin position="170"/>
        <end position="194"/>
    </location>
</feature>